<sequence length="1799" mass="199990">MTRNNLNDQLTWLLANAALNAPNAPVLPRPKDQPGSYTAPPLNQPATRGIETRPNNTPESSLYPVLPVPQNQNSPPTELAANGSTGSAARPLEAPARDAVGDKMGRLSSKSSSRRPNLVLRQEQLLSPTSTSGAGSLGKEYSSMLKKSGVANSAKKRTSPRHQFPTPGPTLGSDGTLDTVDLTNDDERTVTTTTTTTTTTANSVAFGSDIPLWNERFAARPGPASVMTEPSVAFGTDVMVWDEEHATRPEPVPTTEDDAMAWEDIPTTRPAPLTPKRGKKRKSDQISQPPATTITETDDFPDICEILSEDEVLQAHLKRSRSPTKSPTKSPVKSKLKTSASQTPSRRAPSPKKETGHRTRREVEFSDDSPSVERFVKRSPLKTSRKGEARDVSPTVKGKNPASSEYGLSSENHPATPKARTTQRSRTVKSDRRIIEDSDDEPLTPTYTAPDSTARSVGRPKISVGISQHEADDVVAYDTPSQLKHVAPSQTRTRSRSPRKLEQTHSFKAEATASYDQPLRVKHSQESQFGSEVKVVVEDDEKDAILELFLAQPSVVERGRRSLEEKLQENKDAFQRSLKAGDLEPRGRLRREKEHLVQQQASLDKLTSEFRLYEEIQLKKEALISRISDAYDLDMDTGDDEARLEELECLIRDHRSTLKDSLMQAGIDNRNIFEGSDSRDAQADHSIVQATQLARTAGSTSFSHEAAPFPRGGSQVILQTQLPQRLDPSRQTTRQSYDEVPMSSQKSMGSHLRRAAPPPPEIDEMTTQPPPFTLADSRNSRRTPPRQKSTMSVDPDPYAFEEEDDLFEDPMPMSSRLAAKKTTRTPQLATARAHKSPVKAKSSRQQGYQSDYSDDVDMVQFAEEFDLRQSFGSGQAKVHRPVLSETSGNAVVRPQKTSIAKTVDPLMSAQIPRELKNRPWFRDVRRALKDRFRMTGFRHNQLEAIDATLAGKDAFVLMPTGGGKSLCYQLPAVVSSGKTHGITIVVSPLLSLMQDQVDHLNALNIVAASFSGDTTPNRRNEILNYLKEPHPELHLQLLYVTPEMVNKSQAFSDGLDILYQNRSLARLVIDEAHCVSQWGHDFRPDYKELGGFRDKFPGVPIMALTATATKNVILDVKHNLRMEHCQEFSQSFNRPNLYYEVLRKEKDSVESIAELIKSKYDGETGIVYTLARKSAEKIAEKLRQHGIAAQHYHASVESDKKSKIQKSWQAGKIKVVVATIAFGMGIDKPDVRFVIHQSIPKSLEGYYQETGRAGRDGLPSECYLYFGYGDVTSLRRMITDGDGSEEQKERQRNMLNTVSSFCDNQSDCRRVEILRYFGESFDKQMCNKSCDNCRNSEVFEQKDFTKYAVAALRLIQSHKKLTLNQCTDFLMGKKKLSEYKAGTEEYRGIAKQVPKHEIHRIIDRLAVEDALVEDNIFNKKARIAIQYFRVGPVARSFFNNRRQLFLTTRVKSKDSQGGASKTQRRASKPATAATKRAGLNNIPSTNVSSPVTGKDRKKKGKAVMISDEEDSDDNEYSRFSNGYAKDGFVIADADASDDDFETIFPQTRARSQQQKSLGPPISHDARINAAALSDLHDDILRGFLKEAKNLEENLRNSRNLRMPIFTEQQLREMGIRWTVSLEDMRSIPDINADKVNRYGSPFLPLIRQFRQQSQEIMSQMSPRTAAAASGSRNVVDLVSDDDEEMEDIDDDEDDVGAVSSYFAKGSGANPTTSRARSTTAAPRSSKSTTWRGSKRPFLRRSSGGSSRASSSYGGVKKKATAASRRTTQNSTSTSRGGHQTRLGASGSRTKSSGIGLMEH</sequence>
<organism evidence="1 2">
    <name type="scientific">Hypoxylon rubiginosum</name>
    <dbReference type="NCBI Taxonomy" id="110542"/>
    <lineage>
        <taxon>Eukaryota</taxon>
        <taxon>Fungi</taxon>
        <taxon>Dikarya</taxon>
        <taxon>Ascomycota</taxon>
        <taxon>Pezizomycotina</taxon>
        <taxon>Sordariomycetes</taxon>
        <taxon>Xylariomycetidae</taxon>
        <taxon>Xylariales</taxon>
        <taxon>Hypoxylaceae</taxon>
        <taxon>Hypoxylon</taxon>
    </lineage>
</organism>
<proteinExistence type="predicted"/>
<protein>
    <submittedName>
        <fullName evidence="1">Uncharacterized protein</fullName>
    </submittedName>
</protein>
<reference evidence="1 2" key="1">
    <citation type="journal article" date="2022" name="New Phytol.">
        <title>Ecological generalism drives hyperdiversity of secondary metabolite gene clusters in xylarialean endophytes.</title>
        <authorList>
            <person name="Franco M.E.E."/>
            <person name="Wisecaver J.H."/>
            <person name="Arnold A.E."/>
            <person name="Ju Y.M."/>
            <person name="Slot J.C."/>
            <person name="Ahrendt S."/>
            <person name="Moore L.P."/>
            <person name="Eastman K.E."/>
            <person name="Scott K."/>
            <person name="Konkel Z."/>
            <person name="Mondo S.J."/>
            <person name="Kuo A."/>
            <person name="Hayes R.D."/>
            <person name="Haridas S."/>
            <person name="Andreopoulos B."/>
            <person name="Riley R."/>
            <person name="LaButti K."/>
            <person name="Pangilinan J."/>
            <person name="Lipzen A."/>
            <person name="Amirebrahimi M."/>
            <person name="Yan J."/>
            <person name="Adam C."/>
            <person name="Keymanesh K."/>
            <person name="Ng V."/>
            <person name="Louie K."/>
            <person name="Northen T."/>
            <person name="Drula E."/>
            <person name="Henrissat B."/>
            <person name="Hsieh H.M."/>
            <person name="Youens-Clark K."/>
            <person name="Lutzoni F."/>
            <person name="Miadlikowska J."/>
            <person name="Eastwood D.C."/>
            <person name="Hamelin R.C."/>
            <person name="Grigoriev I.V."/>
            <person name="U'Ren J.M."/>
        </authorList>
    </citation>
    <scope>NUCLEOTIDE SEQUENCE [LARGE SCALE GENOMIC DNA]</scope>
    <source>
        <strain evidence="1 2">CBS 119005</strain>
    </source>
</reference>
<dbReference type="Proteomes" id="UP001497700">
    <property type="component" value="Unassembled WGS sequence"/>
</dbReference>
<evidence type="ECO:0000313" key="2">
    <source>
        <dbReference type="Proteomes" id="UP001497700"/>
    </source>
</evidence>
<evidence type="ECO:0000313" key="1">
    <source>
        <dbReference type="EMBL" id="KAI4869251.1"/>
    </source>
</evidence>
<keyword evidence="2" id="KW-1185">Reference proteome</keyword>
<accession>A0ACB9ZCH0</accession>
<comment type="caution">
    <text evidence="1">The sequence shown here is derived from an EMBL/GenBank/DDBJ whole genome shotgun (WGS) entry which is preliminary data.</text>
</comment>
<gene>
    <name evidence="1" type="ORF">F4820DRAFT_45928</name>
</gene>
<name>A0ACB9ZCH0_9PEZI</name>
<dbReference type="EMBL" id="MU393432">
    <property type="protein sequence ID" value="KAI4869251.1"/>
    <property type="molecule type" value="Genomic_DNA"/>
</dbReference>